<feature type="non-terminal residue" evidence="1">
    <location>
        <position position="116"/>
    </location>
</feature>
<dbReference type="Proteomes" id="UP000767238">
    <property type="component" value="Unassembled WGS sequence"/>
</dbReference>
<reference evidence="1" key="1">
    <citation type="journal article" date="2021" name="J Fungi (Basel)">
        <title>Virulence traits and population genomics of the black yeast Aureobasidium melanogenum.</title>
        <authorList>
            <person name="Cernosa A."/>
            <person name="Sun X."/>
            <person name="Gostincar C."/>
            <person name="Fang C."/>
            <person name="Gunde-Cimerman N."/>
            <person name="Song Z."/>
        </authorList>
    </citation>
    <scope>NUCLEOTIDE SEQUENCE</scope>
    <source>
        <strain evidence="1">EXF-8016</strain>
    </source>
</reference>
<organism evidence="1 2">
    <name type="scientific">Aureobasidium melanogenum</name>
    <name type="common">Aureobasidium pullulans var. melanogenum</name>
    <dbReference type="NCBI Taxonomy" id="46634"/>
    <lineage>
        <taxon>Eukaryota</taxon>
        <taxon>Fungi</taxon>
        <taxon>Dikarya</taxon>
        <taxon>Ascomycota</taxon>
        <taxon>Pezizomycotina</taxon>
        <taxon>Dothideomycetes</taxon>
        <taxon>Dothideomycetidae</taxon>
        <taxon>Dothideales</taxon>
        <taxon>Saccotheciaceae</taxon>
        <taxon>Aureobasidium</taxon>
    </lineage>
</organism>
<dbReference type="AlphaFoldDB" id="A0A9P8GR81"/>
<evidence type="ECO:0000313" key="1">
    <source>
        <dbReference type="EMBL" id="KAH0237738.1"/>
    </source>
</evidence>
<protein>
    <submittedName>
        <fullName evidence="1">Uncharacterized protein</fullName>
    </submittedName>
</protein>
<accession>A0A9P8GR81</accession>
<reference evidence="1" key="2">
    <citation type="submission" date="2021-08" db="EMBL/GenBank/DDBJ databases">
        <authorList>
            <person name="Gostincar C."/>
            <person name="Sun X."/>
            <person name="Song Z."/>
            <person name="Gunde-Cimerman N."/>
        </authorList>
    </citation>
    <scope>NUCLEOTIDE SEQUENCE</scope>
    <source>
        <strain evidence="1">EXF-8016</strain>
    </source>
</reference>
<gene>
    <name evidence="1" type="ORF">KCV03_g415</name>
</gene>
<comment type="caution">
    <text evidence="1">The sequence shown here is derived from an EMBL/GenBank/DDBJ whole genome shotgun (WGS) entry which is preliminary data.</text>
</comment>
<proteinExistence type="predicted"/>
<name>A0A9P8GR81_AURME</name>
<evidence type="ECO:0000313" key="2">
    <source>
        <dbReference type="Proteomes" id="UP000767238"/>
    </source>
</evidence>
<dbReference type="EMBL" id="JAHFYH010000001">
    <property type="protein sequence ID" value="KAH0237738.1"/>
    <property type="molecule type" value="Genomic_DNA"/>
</dbReference>
<sequence>MWLSSRLATQMPFASTWKQRLPSSSQSVAVTLGFMPGGATCPVVIKRVWGGHEGTTRVDEVKSNVNTSIECRRQVVMRLESRRVREVIQSAGRCAESKSSSRILLQEDAQKCGQNE</sequence>